<dbReference type="KEGG" id="vta:A1525"/>
<accession>A0A2N8ZC68</accession>
<protein>
    <recommendedName>
        <fullName evidence="3">Membrane associated secretion system protein</fullName>
    </recommendedName>
</protein>
<reference evidence="1 2" key="1">
    <citation type="submission" date="2017-10" db="EMBL/GenBank/DDBJ databases">
        <authorList>
            <person name="Banno H."/>
            <person name="Chua N.-H."/>
        </authorList>
    </citation>
    <scope>NUCLEOTIDE SEQUENCE [LARGE SCALE GENOMIC DNA]</scope>
    <source>
        <strain evidence="1">Vibrio tapetis CECT4600</strain>
    </source>
</reference>
<dbReference type="EMBL" id="LT960611">
    <property type="protein sequence ID" value="SON49504.1"/>
    <property type="molecule type" value="Genomic_DNA"/>
</dbReference>
<sequence>MLEFAIVAAFFSLFLVFCGDIVIKLSTQGKLDRLSFSAVSVLKERTQLFDADFTLTDLEADSLYTIIQNSLTRTIGSFEASQLGVRIEEQTYDDDDAANALIVYNRGAQQCSVTDTLSDIESNLAVMTTWGRMSTLYRVTICYETDNWIGDLMDVDFTTVSSTSVMVGR</sequence>
<organism evidence="1 2">
    <name type="scientific">Vibrio tapetis subsp. tapetis</name>
    <dbReference type="NCBI Taxonomy" id="1671868"/>
    <lineage>
        <taxon>Bacteria</taxon>
        <taxon>Pseudomonadati</taxon>
        <taxon>Pseudomonadota</taxon>
        <taxon>Gammaproteobacteria</taxon>
        <taxon>Vibrionales</taxon>
        <taxon>Vibrionaceae</taxon>
        <taxon>Vibrio</taxon>
    </lineage>
</organism>
<dbReference type="AlphaFoldDB" id="A0A2N8ZC68"/>
<dbReference type="Proteomes" id="UP000235828">
    <property type="component" value="Chromosome A"/>
</dbReference>
<dbReference type="InterPro" id="IPR031582">
    <property type="entry name" value="TadF"/>
</dbReference>
<dbReference type="Pfam" id="PF16964">
    <property type="entry name" value="TadF"/>
    <property type="match status" value="1"/>
</dbReference>
<proteinExistence type="predicted"/>
<keyword evidence="2" id="KW-1185">Reference proteome</keyword>
<evidence type="ECO:0008006" key="3">
    <source>
        <dbReference type="Google" id="ProtNLM"/>
    </source>
</evidence>
<evidence type="ECO:0000313" key="2">
    <source>
        <dbReference type="Proteomes" id="UP000235828"/>
    </source>
</evidence>
<name>A0A2N8ZC68_9VIBR</name>
<gene>
    <name evidence="1" type="ORF">VTAP4600_A1525</name>
</gene>
<dbReference type="RefSeq" id="WP_231897886.1">
    <property type="nucleotide sequence ID" value="NZ_LT960611.1"/>
</dbReference>
<evidence type="ECO:0000313" key="1">
    <source>
        <dbReference type="EMBL" id="SON49504.1"/>
    </source>
</evidence>